<dbReference type="GO" id="GO:0005524">
    <property type="term" value="F:ATP binding"/>
    <property type="evidence" value="ECO:0007669"/>
    <property type="project" value="UniProtKB-UniRule"/>
</dbReference>
<dbReference type="Pfam" id="PF00069">
    <property type="entry name" value="Pkinase"/>
    <property type="match status" value="1"/>
</dbReference>
<dbReference type="Proteomes" id="UP000054454">
    <property type="component" value="Unassembled WGS sequence"/>
</dbReference>
<dbReference type="PROSITE" id="PS00107">
    <property type="entry name" value="PROTEIN_KINASE_ATP"/>
    <property type="match status" value="1"/>
</dbReference>
<keyword evidence="1" id="KW-0723">Serine/threonine-protein kinase</keyword>
<keyword evidence="2 4" id="KW-0547">Nucleotide-binding</keyword>
<sequence length="776" mass="89497">MEILSSKFEVLSNIGDGSFGNVVLARRKVCNDSEPRLVAIKTMKKTFQTFSDCLKLREIQSLRTLPPHPHIVPVYDTFLDPTTKRLHLVMEYMEGNLYQLIKSRNRKSFDIQTIQHILYQTLSALKHIHDHNFFHRDIKPENILVSTVPSQRLSELSTLNNKFLTSSSKDVTYLIKLGDFGLAREIESQSPYTSYVSTRWYRAPEVLLRANEYSAPVDIWAFGAMAAELATFRPLFPGTNEIDQIWRICEVIGSPAIWIHSNNNTEIGGGEWKKGLKLAEKLGFSFPKIPPMSLETILSNSWPSSFASFIRWTIQWDPLRRPNCIQSLEHPFFNKIDNSIKVSIIKMNIKSEPVSSQLIDKKLSIDQHNFYLNKTESHTHKKQIPNEKCSNIHSMPQKHLSFNLKYLWFRKKYEAADLRESKYNKDIQSDNHLEIDVNSGKFHSKHHWRNLVWKSKIANSDLVTEPIASEKAIDELVQMSGESSLHKENDASIKPLVVNENESKLATKKIDQFNSTILDIESSAVDTLEKNIGPSMSLFSHLRKKNKQLEISKFKDLYNSKSTDYSISNGQDSVVLHTFQSSDKTSKTFNAELNKKHTQEIAQPFQDVFTFTKDSYSSMHQNKMLCSTNHRHHIVNGSTLSQIKDFKFSSSSNSNVLYGHKKNEDKFTENSLNLSYDVSKKADTIRGIKKNKNCYMCHPYGLKNEKTERDISTDSKNKLLLRRASQPFHSSRLYFNFNVMHHKPILSASDEKYPLKYENITKQNISIRKKKPLVVY</sequence>
<dbReference type="EMBL" id="LFVZ01000002">
    <property type="protein sequence ID" value="KTW30590.1"/>
    <property type="molecule type" value="Genomic_DNA"/>
</dbReference>
<feature type="binding site" evidence="4">
    <location>
        <position position="41"/>
    </location>
    <ligand>
        <name>ATP</name>
        <dbReference type="ChEBI" id="CHEBI:30616"/>
    </ligand>
</feature>
<evidence type="ECO:0000256" key="4">
    <source>
        <dbReference type="PROSITE-ProRule" id="PRU10141"/>
    </source>
</evidence>
<dbReference type="AlphaFoldDB" id="A0A0W4ZQD8"/>
<evidence type="ECO:0000256" key="2">
    <source>
        <dbReference type="ARBA" id="ARBA00022741"/>
    </source>
</evidence>
<protein>
    <recommendedName>
        <fullName evidence="5">Protein kinase domain-containing protein</fullName>
    </recommendedName>
</protein>
<dbReference type="SUPFAM" id="SSF56112">
    <property type="entry name" value="Protein kinase-like (PK-like)"/>
    <property type="match status" value="1"/>
</dbReference>
<dbReference type="Gene3D" id="3.30.200.20">
    <property type="entry name" value="Phosphorylase Kinase, domain 1"/>
    <property type="match status" value="1"/>
</dbReference>
<dbReference type="VEuPathDB" id="FungiDB:T552_00307"/>
<gene>
    <name evidence="6" type="ORF">T552_00307</name>
</gene>
<dbReference type="GeneID" id="28935124"/>
<evidence type="ECO:0000313" key="6">
    <source>
        <dbReference type="EMBL" id="KTW30590.1"/>
    </source>
</evidence>
<evidence type="ECO:0000259" key="5">
    <source>
        <dbReference type="PROSITE" id="PS50011"/>
    </source>
</evidence>
<dbReference type="InterPro" id="IPR050117">
    <property type="entry name" value="MAPK"/>
</dbReference>
<keyword evidence="3 4" id="KW-0067">ATP-binding</keyword>
<dbReference type="GO" id="GO:0004674">
    <property type="term" value="F:protein serine/threonine kinase activity"/>
    <property type="evidence" value="ECO:0007669"/>
    <property type="project" value="UniProtKB-KW"/>
</dbReference>
<dbReference type="FunFam" id="1.10.510.10:FF:000314">
    <property type="entry name" value="Serine threonine-protein kinase mak"/>
    <property type="match status" value="1"/>
</dbReference>
<dbReference type="PROSITE" id="PS50011">
    <property type="entry name" value="PROTEIN_KINASE_DOM"/>
    <property type="match status" value="1"/>
</dbReference>
<dbReference type="InterPro" id="IPR011009">
    <property type="entry name" value="Kinase-like_dom_sf"/>
</dbReference>
<keyword evidence="1" id="KW-0808">Transferase</keyword>
<dbReference type="InterPro" id="IPR000719">
    <property type="entry name" value="Prot_kinase_dom"/>
</dbReference>
<evidence type="ECO:0000313" key="7">
    <source>
        <dbReference type="Proteomes" id="UP000054454"/>
    </source>
</evidence>
<dbReference type="InterPro" id="IPR017441">
    <property type="entry name" value="Protein_kinase_ATP_BS"/>
</dbReference>
<comment type="caution">
    <text evidence="6">The sequence shown here is derived from an EMBL/GenBank/DDBJ whole genome shotgun (WGS) entry which is preliminary data.</text>
</comment>
<dbReference type="SMART" id="SM00220">
    <property type="entry name" value="S_TKc"/>
    <property type="match status" value="1"/>
</dbReference>
<evidence type="ECO:0000256" key="3">
    <source>
        <dbReference type="ARBA" id="ARBA00022840"/>
    </source>
</evidence>
<feature type="domain" description="Protein kinase" evidence="5">
    <location>
        <begin position="8"/>
        <end position="333"/>
    </location>
</feature>
<dbReference type="PANTHER" id="PTHR24055">
    <property type="entry name" value="MITOGEN-ACTIVATED PROTEIN KINASE"/>
    <property type="match status" value="1"/>
</dbReference>
<dbReference type="RefSeq" id="XP_018227186.1">
    <property type="nucleotide sequence ID" value="XM_018368922.1"/>
</dbReference>
<dbReference type="InterPro" id="IPR008271">
    <property type="entry name" value="Ser/Thr_kinase_AS"/>
</dbReference>
<keyword evidence="1" id="KW-0418">Kinase</keyword>
<dbReference type="PROSITE" id="PS00108">
    <property type="entry name" value="PROTEIN_KINASE_ST"/>
    <property type="match status" value="1"/>
</dbReference>
<accession>A0A0W4ZQD8</accession>
<reference evidence="7" key="1">
    <citation type="journal article" date="2016" name="Nat. Commun.">
        <title>Genome analysis of three Pneumocystis species reveals adaptation mechanisms to life exclusively in mammalian hosts.</title>
        <authorList>
            <person name="Ma L."/>
            <person name="Chen Z."/>
            <person name="Huang D.W."/>
            <person name="Kutty G."/>
            <person name="Ishihara M."/>
            <person name="Wang H."/>
            <person name="Abouelleil A."/>
            <person name="Bishop L."/>
            <person name="Davey E."/>
            <person name="Deng R."/>
            <person name="Deng X."/>
            <person name="Fan L."/>
            <person name="Fantoni G."/>
            <person name="Fitzgerald M."/>
            <person name="Gogineni E."/>
            <person name="Goldberg J.M."/>
            <person name="Handley G."/>
            <person name="Hu X."/>
            <person name="Huber C."/>
            <person name="Jiao X."/>
            <person name="Jones K."/>
            <person name="Levin J.Z."/>
            <person name="Liu Y."/>
            <person name="Macdonald P."/>
            <person name="Melnikov A."/>
            <person name="Raley C."/>
            <person name="Sassi M."/>
            <person name="Sherman B.T."/>
            <person name="Song X."/>
            <person name="Sykes S."/>
            <person name="Tran B."/>
            <person name="Walsh L."/>
            <person name="Xia Y."/>
            <person name="Yang J."/>
            <person name="Young S."/>
            <person name="Zeng Q."/>
            <person name="Zheng X."/>
            <person name="Stephens R."/>
            <person name="Nusbaum C."/>
            <person name="Birren B.W."/>
            <person name="Azadi P."/>
            <person name="Lempicki R.A."/>
            <person name="Cuomo C.A."/>
            <person name="Kovacs J.A."/>
        </authorList>
    </citation>
    <scope>NUCLEOTIDE SEQUENCE [LARGE SCALE GENOMIC DNA]</scope>
    <source>
        <strain evidence="7">B80</strain>
    </source>
</reference>
<keyword evidence="7" id="KW-1185">Reference proteome</keyword>
<evidence type="ECO:0000256" key="1">
    <source>
        <dbReference type="ARBA" id="ARBA00022527"/>
    </source>
</evidence>
<proteinExistence type="predicted"/>
<dbReference type="OrthoDB" id="2158884at2759"/>
<name>A0A0W4ZQD8_PNEC8</name>
<organism evidence="6 7">
    <name type="scientific">Pneumocystis carinii (strain B80)</name>
    <name type="common">Rat pneumocystis pneumonia agent</name>
    <name type="synonym">Pneumocystis carinii f. sp. carinii</name>
    <dbReference type="NCBI Taxonomy" id="1408658"/>
    <lineage>
        <taxon>Eukaryota</taxon>
        <taxon>Fungi</taxon>
        <taxon>Dikarya</taxon>
        <taxon>Ascomycota</taxon>
        <taxon>Taphrinomycotina</taxon>
        <taxon>Pneumocystomycetes</taxon>
        <taxon>Pneumocystaceae</taxon>
        <taxon>Pneumocystis</taxon>
    </lineage>
</organism>
<dbReference type="CDD" id="cd07830">
    <property type="entry name" value="STKc_MAK_like"/>
    <property type="match status" value="1"/>
</dbReference>
<dbReference type="Gene3D" id="1.10.510.10">
    <property type="entry name" value="Transferase(Phosphotransferase) domain 1"/>
    <property type="match status" value="1"/>
</dbReference>